<feature type="region of interest" description="Disordered" evidence="1">
    <location>
        <begin position="1"/>
        <end position="21"/>
    </location>
</feature>
<protein>
    <submittedName>
        <fullName evidence="2">Uncharacterized protein</fullName>
    </submittedName>
</protein>
<name>A0A0D0E0W4_9AGAM</name>
<dbReference type="HOGENOM" id="CLU_2073910_0_0_1"/>
<evidence type="ECO:0000256" key="1">
    <source>
        <dbReference type="SAM" id="MobiDB-lite"/>
    </source>
</evidence>
<dbReference type="InParanoid" id="A0A0D0E0W4"/>
<reference evidence="2 3" key="1">
    <citation type="submission" date="2014-04" db="EMBL/GenBank/DDBJ databases">
        <authorList>
            <consortium name="DOE Joint Genome Institute"/>
            <person name="Kuo A."/>
            <person name="Kohler A."/>
            <person name="Jargeat P."/>
            <person name="Nagy L.G."/>
            <person name="Floudas D."/>
            <person name="Copeland A."/>
            <person name="Barry K.W."/>
            <person name="Cichocki N."/>
            <person name="Veneault-Fourrey C."/>
            <person name="LaButti K."/>
            <person name="Lindquist E.A."/>
            <person name="Lipzen A."/>
            <person name="Lundell T."/>
            <person name="Morin E."/>
            <person name="Murat C."/>
            <person name="Sun H."/>
            <person name="Tunlid A."/>
            <person name="Henrissat B."/>
            <person name="Grigoriev I.V."/>
            <person name="Hibbett D.S."/>
            <person name="Martin F."/>
            <person name="Nordberg H.P."/>
            <person name="Cantor M.N."/>
            <person name="Hua S.X."/>
        </authorList>
    </citation>
    <scope>NUCLEOTIDE SEQUENCE [LARGE SCALE GENOMIC DNA]</scope>
    <source>
        <strain evidence="2 3">Ve08.2h10</strain>
    </source>
</reference>
<sequence length="118" mass="12773">MAAQRHADTVHNPGGIMDSPISHTLSIWLEGEKHRWLTWHINPMDANSCKPPSVNGHRGDQKTPRGTVGTMDGDEHGPNEPTEPPDEKEGGQGRDGEGTPTVENIEGIGVKGPRRADK</sequence>
<organism evidence="2 3">
    <name type="scientific">Paxillus rubicundulus Ve08.2h10</name>
    <dbReference type="NCBI Taxonomy" id="930991"/>
    <lineage>
        <taxon>Eukaryota</taxon>
        <taxon>Fungi</taxon>
        <taxon>Dikarya</taxon>
        <taxon>Basidiomycota</taxon>
        <taxon>Agaricomycotina</taxon>
        <taxon>Agaricomycetes</taxon>
        <taxon>Agaricomycetidae</taxon>
        <taxon>Boletales</taxon>
        <taxon>Paxilineae</taxon>
        <taxon>Paxillaceae</taxon>
        <taxon>Paxillus</taxon>
    </lineage>
</organism>
<dbReference type="EMBL" id="KN825170">
    <property type="protein sequence ID" value="KIK93629.1"/>
    <property type="molecule type" value="Genomic_DNA"/>
</dbReference>
<reference evidence="3" key="2">
    <citation type="submission" date="2015-01" db="EMBL/GenBank/DDBJ databases">
        <title>Evolutionary Origins and Diversification of the Mycorrhizal Mutualists.</title>
        <authorList>
            <consortium name="DOE Joint Genome Institute"/>
            <consortium name="Mycorrhizal Genomics Consortium"/>
            <person name="Kohler A."/>
            <person name="Kuo A."/>
            <person name="Nagy L.G."/>
            <person name="Floudas D."/>
            <person name="Copeland A."/>
            <person name="Barry K.W."/>
            <person name="Cichocki N."/>
            <person name="Veneault-Fourrey C."/>
            <person name="LaButti K."/>
            <person name="Lindquist E.A."/>
            <person name="Lipzen A."/>
            <person name="Lundell T."/>
            <person name="Morin E."/>
            <person name="Murat C."/>
            <person name="Riley R."/>
            <person name="Ohm R."/>
            <person name="Sun H."/>
            <person name="Tunlid A."/>
            <person name="Henrissat B."/>
            <person name="Grigoriev I.V."/>
            <person name="Hibbett D.S."/>
            <person name="Martin F."/>
        </authorList>
    </citation>
    <scope>NUCLEOTIDE SEQUENCE [LARGE SCALE GENOMIC DNA]</scope>
    <source>
        <strain evidence="3">Ve08.2h10</strain>
    </source>
</reference>
<evidence type="ECO:0000313" key="2">
    <source>
        <dbReference type="EMBL" id="KIK93629.1"/>
    </source>
</evidence>
<keyword evidence="3" id="KW-1185">Reference proteome</keyword>
<feature type="compositionally biased region" description="Basic and acidic residues" evidence="1">
    <location>
        <begin position="85"/>
        <end position="97"/>
    </location>
</feature>
<proteinExistence type="predicted"/>
<dbReference type="OrthoDB" id="2707075at2759"/>
<accession>A0A0D0E0W4</accession>
<evidence type="ECO:0000313" key="3">
    <source>
        <dbReference type="Proteomes" id="UP000054538"/>
    </source>
</evidence>
<dbReference type="AlphaFoldDB" id="A0A0D0E0W4"/>
<gene>
    <name evidence="2" type="ORF">PAXRUDRAFT_144654</name>
</gene>
<feature type="region of interest" description="Disordered" evidence="1">
    <location>
        <begin position="43"/>
        <end position="118"/>
    </location>
</feature>
<dbReference type="Proteomes" id="UP000054538">
    <property type="component" value="Unassembled WGS sequence"/>
</dbReference>